<dbReference type="SUPFAM" id="SSF63825">
    <property type="entry name" value="YWTD domain"/>
    <property type="match status" value="1"/>
</dbReference>
<evidence type="ECO:0000313" key="5">
    <source>
        <dbReference type="Proteomes" id="UP000612680"/>
    </source>
</evidence>
<dbReference type="RefSeq" id="WP_204660094.1">
    <property type="nucleotide sequence ID" value="NZ_CP056775.1"/>
</dbReference>
<dbReference type="EMBL" id="CP056775">
    <property type="protein sequence ID" value="QRR03903.1"/>
    <property type="molecule type" value="Genomic_DNA"/>
</dbReference>
<proteinExistence type="predicted"/>
<dbReference type="Proteomes" id="UP000612680">
    <property type="component" value="Chromosome"/>
</dbReference>
<evidence type="ECO:0000313" key="4">
    <source>
        <dbReference type="EMBL" id="QRR03903.1"/>
    </source>
</evidence>
<dbReference type="Pfam" id="PF06977">
    <property type="entry name" value="SdiA-regulated"/>
    <property type="match status" value="1"/>
</dbReference>
<keyword evidence="5" id="KW-1185">Reference proteome</keyword>
<keyword evidence="2" id="KW-1003">Cell membrane</keyword>
<evidence type="ECO:0000256" key="3">
    <source>
        <dbReference type="ARBA" id="ARBA00023136"/>
    </source>
</evidence>
<gene>
    <name evidence="4" type="ORF">HWI92_24815</name>
</gene>
<name>A0ABX7IFN8_9BACT</name>
<organism evidence="4 5">
    <name type="scientific">Dyadobacter sandarakinus</name>
    <dbReference type="NCBI Taxonomy" id="2747268"/>
    <lineage>
        <taxon>Bacteria</taxon>
        <taxon>Pseudomonadati</taxon>
        <taxon>Bacteroidota</taxon>
        <taxon>Cytophagia</taxon>
        <taxon>Cytophagales</taxon>
        <taxon>Spirosomataceae</taxon>
        <taxon>Dyadobacter</taxon>
    </lineage>
</organism>
<keyword evidence="3" id="KW-0472">Membrane</keyword>
<comment type="subcellular location">
    <subcellularLocation>
        <location evidence="1">Cell membrane</location>
    </subcellularLocation>
</comment>
<sequence>MRLFSITILMLGLLAANCTTENKKQVVYTDYDLGKSEKFIMPESLSEVSGIAFSGGRSDTVYAIQDEDGSVFRLKWGESNQKHTKFAGKGDYEDLAIVDDTIYVLNSNGTIYAFPESENANGKAAAVTEWKKVLPKGEYEGLAAGSTSGELIVLCKDCRDHDPAHEAAAYRLRRSGGELRVSGRITVNVDKIRKLSGKSPKEFHPSGLAYQPQLRKWYIISAANKLLVVTNTDWVVSEVFHLNSNKFNQPEGIAFDLGGALYISNEGDDLTSGNILRFNLKH</sequence>
<dbReference type="InterPro" id="IPR009722">
    <property type="entry name" value="YjiK/CarP"/>
</dbReference>
<evidence type="ECO:0000256" key="2">
    <source>
        <dbReference type="ARBA" id="ARBA00022475"/>
    </source>
</evidence>
<evidence type="ECO:0000256" key="1">
    <source>
        <dbReference type="ARBA" id="ARBA00004236"/>
    </source>
</evidence>
<reference evidence="4 5" key="1">
    <citation type="submission" date="2020-06" db="EMBL/GenBank/DDBJ databases">
        <title>Dyadobacter sandarakinus sp. nov., isolated from the soil of the Arctic Yellow River Station.</title>
        <authorList>
            <person name="Zhang Y."/>
            <person name="Peng F."/>
        </authorList>
    </citation>
    <scope>NUCLEOTIDE SEQUENCE [LARGE SCALE GENOMIC DNA]</scope>
    <source>
        <strain evidence="4 5">Q3-56</strain>
    </source>
</reference>
<accession>A0ABX7IFN8</accession>
<protein>
    <submittedName>
        <fullName evidence="4">SdiA-regulated domain-containing protein</fullName>
    </submittedName>
</protein>